<evidence type="ECO:0000313" key="3">
    <source>
        <dbReference type="Proteomes" id="UP000077857"/>
    </source>
</evidence>
<protein>
    <recommendedName>
        <fullName evidence="4">Glycosyl hydrolase</fullName>
    </recommendedName>
</protein>
<proteinExistence type="predicted"/>
<evidence type="ECO:0000256" key="1">
    <source>
        <dbReference type="SAM" id="SignalP"/>
    </source>
</evidence>
<sequence length="414" mass="45280">MKLSKLFSAVIGTLFVTACATDPIPLDQSRPSALPQQATVSAADCASPQVLPQINCSDTVTASFDHNGKLWIVWVQQQHIYLQASDDAGRHFSAPVMVNAEAEAVAAHGEYRPKIKIGPEGNIYLTWTQSLEKRHTGHIRFSRSTDGGKSFFRPVTVNDNLDVISHRFDALAVGKNGEVFIAWLDARDKEKAKAAKQEFNGTAVYYAWSGDGGESFHPNRIVAPHSCECCRLGVEIDQNNLPVVMWRHVYDGNIRDHALSRFRDWNTPGPAQRVSSENWQIDACPHHGPGLSIADDGRVHGVWFSGAPDRQGLFYGHASDAAAGFSAPHSFGNPGAKHPQVLAEGQRVVVVWSEFDGSHNLVKLIQSDDGGSRWSEPETAESSLVAADDAFLLSHGGKIYLSWQTAGGYRFRAL</sequence>
<dbReference type="AlphaFoldDB" id="A0A177MWY8"/>
<comment type="caution">
    <text evidence="2">The sequence shown here is derived from an EMBL/GenBank/DDBJ whole genome shotgun (WGS) entry which is preliminary data.</text>
</comment>
<evidence type="ECO:0000313" key="2">
    <source>
        <dbReference type="EMBL" id="OAI09783.1"/>
    </source>
</evidence>
<dbReference type="InterPro" id="IPR036278">
    <property type="entry name" value="Sialidase_sf"/>
</dbReference>
<dbReference type="RefSeq" id="WP_064042801.1">
    <property type="nucleotide sequence ID" value="NZ_LUUJ01000145.1"/>
</dbReference>
<accession>A0A177MWY8</accession>
<dbReference type="EMBL" id="LUUJ01000145">
    <property type="protein sequence ID" value="OAI09783.1"/>
    <property type="molecule type" value="Genomic_DNA"/>
</dbReference>
<keyword evidence="1" id="KW-0732">Signal</keyword>
<dbReference type="Proteomes" id="UP000077857">
    <property type="component" value="Unassembled WGS sequence"/>
</dbReference>
<reference evidence="2 3" key="1">
    <citation type="submission" date="2016-03" db="EMBL/GenBank/DDBJ databases">
        <authorList>
            <person name="Ploux O."/>
        </authorList>
    </citation>
    <scope>NUCLEOTIDE SEQUENCE [LARGE SCALE GENOMIC DNA]</scope>
    <source>
        <strain evidence="2 3">R-45378</strain>
    </source>
</reference>
<dbReference type="Gene3D" id="2.120.10.10">
    <property type="match status" value="1"/>
</dbReference>
<dbReference type="SUPFAM" id="SSF50939">
    <property type="entry name" value="Sialidases"/>
    <property type="match status" value="2"/>
</dbReference>
<organism evidence="2 3">
    <name type="scientific">Methylomonas koyamae</name>
    <dbReference type="NCBI Taxonomy" id="702114"/>
    <lineage>
        <taxon>Bacteria</taxon>
        <taxon>Pseudomonadati</taxon>
        <taxon>Pseudomonadota</taxon>
        <taxon>Gammaproteobacteria</taxon>
        <taxon>Methylococcales</taxon>
        <taxon>Methylococcaceae</taxon>
        <taxon>Methylomonas</taxon>
    </lineage>
</organism>
<gene>
    <name evidence="2" type="ORF">A1507_04430</name>
</gene>
<name>A0A177MWY8_9GAMM</name>
<dbReference type="PROSITE" id="PS51257">
    <property type="entry name" value="PROKAR_LIPOPROTEIN"/>
    <property type="match status" value="1"/>
</dbReference>
<evidence type="ECO:0008006" key="4">
    <source>
        <dbReference type="Google" id="ProtNLM"/>
    </source>
</evidence>
<feature type="signal peptide" evidence="1">
    <location>
        <begin position="1"/>
        <end position="20"/>
    </location>
</feature>
<dbReference type="OrthoDB" id="9764969at2"/>
<feature type="chain" id="PRO_5008068518" description="Glycosyl hydrolase" evidence="1">
    <location>
        <begin position="21"/>
        <end position="414"/>
    </location>
</feature>